<dbReference type="OrthoDB" id="439808at2759"/>
<protein>
    <recommendedName>
        <fullName evidence="3">RRM domain-containing protein</fullName>
    </recommendedName>
</protein>
<feature type="domain" description="RRM" evidence="3">
    <location>
        <begin position="26"/>
        <end position="103"/>
    </location>
</feature>
<keyword evidence="5" id="KW-1185">Reference proteome</keyword>
<evidence type="ECO:0000256" key="2">
    <source>
        <dbReference type="PROSITE-ProRule" id="PRU00176"/>
    </source>
</evidence>
<dbReference type="EMBL" id="CP001330">
    <property type="protein sequence ID" value="ACO66414.1"/>
    <property type="molecule type" value="Genomic_DNA"/>
</dbReference>
<evidence type="ECO:0000259" key="3">
    <source>
        <dbReference type="PROSITE" id="PS50102"/>
    </source>
</evidence>
<dbReference type="PANTHER" id="PTHR23236">
    <property type="entry name" value="EUKARYOTIC TRANSLATION INITIATION FACTOR 4B/4H"/>
    <property type="match status" value="1"/>
</dbReference>
<name>C1EDS1_MICCC</name>
<dbReference type="AlphaFoldDB" id="C1EDS1"/>
<dbReference type="InterPro" id="IPR000504">
    <property type="entry name" value="RRM_dom"/>
</dbReference>
<dbReference type="Proteomes" id="UP000002009">
    <property type="component" value="Chromosome 11"/>
</dbReference>
<dbReference type="Pfam" id="PF00076">
    <property type="entry name" value="RRM_1"/>
    <property type="match status" value="2"/>
</dbReference>
<accession>C1EDS1</accession>
<dbReference type="SUPFAM" id="SSF54928">
    <property type="entry name" value="RNA-binding domain, RBD"/>
    <property type="match status" value="2"/>
</dbReference>
<dbReference type="PANTHER" id="PTHR23236:SF11">
    <property type="entry name" value="EUKARYOTIC TRANSLATION INITIATION FACTOR 4H"/>
    <property type="match status" value="1"/>
</dbReference>
<dbReference type="eggNOG" id="KOG4210">
    <property type="taxonomic scope" value="Eukaryota"/>
</dbReference>
<keyword evidence="1 2" id="KW-0694">RNA-binding</keyword>
<dbReference type="STRING" id="296587.C1EDS1"/>
<evidence type="ECO:0000256" key="1">
    <source>
        <dbReference type="ARBA" id="ARBA00022884"/>
    </source>
</evidence>
<dbReference type="InterPro" id="IPR012677">
    <property type="entry name" value="Nucleotide-bd_a/b_plait_sf"/>
</dbReference>
<feature type="domain" description="RRM" evidence="3">
    <location>
        <begin position="133"/>
        <end position="212"/>
    </location>
</feature>
<dbReference type="SMART" id="SM00360">
    <property type="entry name" value="RRM"/>
    <property type="match status" value="2"/>
</dbReference>
<dbReference type="OMA" id="IRMDWQA"/>
<dbReference type="InterPro" id="IPR035979">
    <property type="entry name" value="RBD_domain_sf"/>
</dbReference>
<sequence length="216" mass="23637">MKKKSAAKSDGKAIPPAPGTYPINPTKVYMGNLAWSIDENAIKEAFADCGNVLSINWFEEKDTKKFLGAGVVEFDTQEGANAAIAASGREVHGRETKIRGWEQRGTEASEKRAARAAQKMEVKPMGPKPPGCYTLFMGNLNFAIDDDAIYNFFKDNAGVEMSAVRWLTNKDTGEFRGVGFADFATDEDLDKAAALNGQDCMGRPIRMDWQAPRQAS</sequence>
<dbReference type="GeneID" id="8247269"/>
<proteinExistence type="predicted"/>
<dbReference type="GO" id="GO:0003723">
    <property type="term" value="F:RNA binding"/>
    <property type="evidence" value="ECO:0007669"/>
    <property type="project" value="UniProtKB-UniRule"/>
</dbReference>
<dbReference type="Gene3D" id="3.30.70.330">
    <property type="match status" value="2"/>
</dbReference>
<dbReference type="InParanoid" id="C1EDS1"/>
<dbReference type="RefSeq" id="XP_002505156.1">
    <property type="nucleotide sequence ID" value="XM_002505110.1"/>
</dbReference>
<organism evidence="4 5">
    <name type="scientific">Micromonas commoda (strain RCC299 / NOUM17 / CCMP2709)</name>
    <name type="common">Picoplanktonic green alga</name>
    <dbReference type="NCBI Taxonomy" id="296587"/>
    <lineage>
        <taxon>Eukaryota</taxon>
        <taxon>Viridiplantae</taxon>
        <taxon>Chlorophyta</taxon>
        <taxon>Mamiellophyceae</taxon>
        <taxon>Mamiellales</taxon>
        <taxon>Mamiellaceae</taxon>
        <taxon>Micromonas</taxon>
    </lineage>
</organism>
<evidence type="ECO:0000313" key="4">
    <source>
        <dbReference type="EMBL" id="ACO66414.1"/>
    </source>
</evidence>
<dbReference type="PROSITE" id="PS50102">
    <property type="entry name" value="RRM"/>
    <property type="match status" value="2"/>
</dbReference>
<dbReference type="KEGG" id="mis:MICPUN_102989"/>
<evidence type="ECO:0000313" key="5">
    <source>
        <dbReference type="Proteomes" id="UP000002009"/>
    </source>
</evidence>
<reference evidence="4 5" key="1">
    <citation type="journal article" date="2009" name="Science">
        <title>Green evolution and dynamic adaptations revealed by genomes of the marine picoeukaryotes Micromonas.</title>
        <authorList>
            <person name="Worden A.Z."/>
            <person name="Lee J.H."/>
            <person name="Mock T."/>
            <person name="Rouze P."/>
            <person name="Simmons M.P."/>
            <person name="Aerts A.L."/>
            <person name="Allen A.E."/>
            <person name="Cuvelier M.L."/>
            <person name="Derelle E."/>
            <person name="Everett M.V."/>
            <person name="Foulon E."/>
            <person name="Grimwood J."/>
            <person name="Gundlach H."/>
            <person name="Henrissat B."/>
            <person name="Napoli C."/>
            <person name="McDonald S.M."/>
            <person name="Parker M.S."/>
            <person name="Rombauts S."/>
            <person name="Salamov A."/>
            <person name="Von Dassow P."/>
            <person name="Badger J.H."/>
            <person name="Coutinho P.M."/>
            <person name="Demir E."/>
            <person name="Dubchak I."/>
            <person name="Gentemann C."/>
            <person name="Eikrem W."/>
            <person name="Gready J.E."/>
            <person name="John U."/>
            <person name="Lanier W."/>
            <person name="Lindquist E.A."/>
            <person name="Lucas S."/>
            <person name="Mayer K.F."/>
            <person name="Moreau H."/>
            <person name="Not F."/>
            <person name="Otillar R."/>
            <person name="Panaud O."/>
            <person name="Pangilinan J."/>
            <person name="Paulsen I."/>
            <person name="Piegu B."/>
            <person name="Poliakov A."/>
            <person name="Robbens S."/>
            <person name="Schmutz J."/>
            <person name="Toulza E."/>
            <person name="Wyss T."/>
            <person name="Zelensky A."/>
            <person name="Zhou K."/>
            <person name="Armbrust E.V."/>
            <person name="Bhattacharya D."/>
            <person name="Goodenough U.W."/>
            <person name="Van de Peer Y."/>
            <person name="Grigoriev I.V."/>
        </authorList>
    </citation>
    <scope>NUCLEOTIDE SEQUENCE [LARGE SCALE GENOMIC DNA]</scope>
    <source>
        <strain evidence="5">RCC299 / NOUM17</strain>
    </source>
</reference>
<gene>
    <name evidence="4" type="ORF">MICPUN_102989</name>
</gene>